<sequence length="89" mass="9934">MKLPHKIISLNTTITYKPYKMNPPILTQINGIPIKRNFVTDLPYNPALVHRAKASEKQAIFLKSSFGDRYETKPFGTLISIGSASSEAI</sequence>
<keyword evidence="2" id="KW-1185">Reference proteome</keyword>
<organism evidence="1 2">
    <name type="scientific">Flavobacterium saliperosum S13</name>
    <dbReference type="NCBI Taxonomy" id="1341155"/>
    <lineage>
        <taxon>Bacteria</taxon>
        <taxon>Pseudomonadati</taxon>
        <taxon>Bacteroidota</taxon>
        <taxon>Flavobacteriia</taxon>
        <taxon>Flavobacteriales</taxon>
        <taxon>Flavobacteriaceae</taxon>
        <taxon>Flavobacterium</taxon>
    </lineage>
</organism>
<evidence type="ECO:0000313" key="2">
    <source>
        <dbReference type="Proteomes" id="UP000018234"/>
    </source>
</evidence>
<dbReference type="EMBL" id="AVFO01000053">
    <property type="protein sequence ID" value="ESU21545.1"/>
    <property type="molecule type" value="Genomic_DNA"/>
</dbReference>
<comment type="caution">
    <text evidence="1">The sequence shown here is derived from an EMBL/GenBank/DDBJ whole genome shotgun (WGS) entry which is preliminary data.</text>
</comment>
<accession>A0ABN0QEC0</accession>
<gene>
    <name evidence="1" type="ORF">FSS13T_27030</name>
</gene>
<dbReference type="Proteomes" id="UP000018234">
    <property type="component" value="Unassembled WGS sequence"/>
</dbReference>
<protein>
    <submittedName>
        <fullName evidence="1">Uncharacterized protein</fullName>
    </submittedName>
</protein>
<proteinExistence type="predicted"/>
<evidence type="ECO:0000313" key="1">
    <source>
        <dbReference type="EMBL" id="ESU21545.1"/>
    </source>
</evidence>
<reference evidence="1 2" key="1">
    <citation type="submission" date="2013-08" db="EMBL/GenBank/DDBJ databases">
        <title>Flavobacterium saliperosum type strain genome sequencing.</title>
        <authorList>
            <person name="Lee K."/>
            <person name="Yi H."/>
            <person name="Park S."/>
            <person name="Chun J."/>
        </authorList>
    </citation>
    <scope>NUCLEOTIDE SEQUENCE [LARGE SCALE GENOMIC DNA]</scope>
    <source>
        <strain evidence="1 2">S13</strain>
    </source>
</reference>
<name>A0ABN0QEC0_9FLAO</name>